<sequence length="204" mass="22788">MQEANAGCVGKEKGEGRAKGLRGAGRCTGDKAQGLLTCAISRADRSHPNKKRVQSPPWRTSRINRCAGAQMTAELATGERTRSYFTDFTRNTSPYLNARFGTSMPKGEALATTSRPLPLNWTWNGLERCVGLLGRGGHERADSGLNMFASFQLTQHFQPWTSSSRSVWHYTHRNDLLFFPSCWHRTLQPRSMTLHCSQSSQARL</sequence>
<name>A0A9P4R2C1_9PLEO</name>
<dbReference type="AlphaFoldDB" id="A0A9P4R2C1"/>
<keyword evidence="3" id="KW-1185">Reference proteome</keyword>
<proteinExistence type="predicted"/>
<gene>
    <name evidence="2" type="ORF">EJ04DRAFT_192313</name>
</gene>
<accession>A0A9P4R2C1</accession>
<comment type="caution">
    <text evidence="2">The sequence shown here is derived from an EMBL/GenBank/DDBJ whole genome shotgun (WGS) entry which is preliminary data.</text>
</comment>
<dbReference type="Proteomes" id="UP000799444">
    <property type="component" value="Unassembled WGS sequence"/>
</dbReference>
<reference evidence="2" key="1">
    <citation type="journal article" date="2020" name="Stud. Mycol.">
        <title>101 Dothideomycetes genomes: a test case for predicting lifestyles and emergence of pathogens.</title>
        <authorList>
            <person name="Haridas S."/>
            <person name="Albert R."/>
            <person name="Binder M."/>
            <person name="Bloem J."/>
            <person name="Labutti K."/>
            <person name="Salamov A."/>
            <person name="Andreopoulos B."/>
            <person name="Baker S."/>
            <person name="Barry K."/>
            <person name="Bills G."/>
            <person name="Bluhm B."/>
            <person name="Cannon C."/>
            <person name="Castanera R."/>
            <person name="Culley D."/>
            <person name="Daum C."/>
            <person name="Ezra D."/>
            <person name="Gonzalez J."/>
            <person name="Henrissat B."/>
            <person name="Kuo A."/>
            <person name="Liang C."/>
            <person name="Lipzen A."/>
            <person name="Lutzoni F."/>
            <person name="Magnuson J."/>
            <person name="Mondo S."/>
            <person name="Nolan M."/>
            <person name="Ohm R."/>
            <person name="Pangilinan J."/>
            <person name="Park H.-J."/>
            <person name="Ramirez L."/>
            <person name="Alfaro M."/>
            <person name="Sun H."/>
            <person name="Tritt A."/>
            <person name="Yoshinaga Y."/>
            <person name="Zwiers L.-H."/>
            <person name="Turgeon B."/>
            <person name="Goodwin S."/>
            <person name="Spatafora J."/>
            <person name="Crous P."/>
            <person name="Grigoriev I."/>
        </authorList>
    </citation>
    <scope>NUCLEOTIDE SEQUENCE</scope>
    <source>
        <strain evidence="2">CBS 125425</strain>
    </source>
</reference>
<evidence type="ECO:0000313" key="2">
    <source>
        <dbReference type="EMBL" id="KAF2735533.1"/>
    </source>
</evidence>
<feature type="region of interest" description="Disordered" evidence="1">
    <location>
        <begin position="1"/>
        <end position="24"/>
    </location>
</feature>
<organism evidence="2 3">
    <name type="scientific">Polyplosphaeria fusca</name>
    <dbReference type="NCBI Taxonomy" id="682080"/>
    <lineage>
        <taxon>Eukaryota</taxon>
        <taxon>Fungi</taxon>
        <taxon>Dikarya</taxon>
        <taxon>Ascomycota</taxon>
        <taxon>Pezizomycotina</taxon>
        <taxon>Dothideomycetes</taxon>
        <taxon>Pleosporomycetidae</taxon>
        <taxon>Pleosporales</taxon>
        <taxon>Tetraplosphaeriaceae</taxon>
        <taxon>Polyplosphaeria</taxon>
    </lineage>
</organism>
<evidence type="ECO:0000313" key="3">
    <source>
        <dbReference type="Proteomes" id="UP000799444"/>
    </source>
</evidence>
<evidence type="ECO:0000256" key="1">
    <source>
        <dbReference type="SAM" id="MobiDB-lite"/>
    </source>
</evidence>
<protein>
    <submittedName>
        <fullName evidence="2">Uncharacterized protein</fullName>
    </submittedName>
</protein>
<dbReference type="EMBL" id="ML996134">
    <property type="protein sequence ID" value="KAF2735533.1"/>
    <property type="molecule type" value="Genomic_DNA"/>
</dbReference>